<comment type="caution">
    <text evidence="2">The sequence shown here is derived from an EMBL/GenBank/DDBJ whole genome shotgun (WGS) entry which is preliminary data.</text>
</comment>
<dbReference type="Pfam" id="PF02082">
    <property type="entry name" value="Rrf2"/>
    <property type="match status" value="1"/>
</dbReference>
<keyword evidence="3" id="KW-1185">Reference proteome</keyword>
<dbReference type="EMBL" id="SMGG01000003">
    <property type="protein sequence ID" value="TCK62167.1"/>
    <property type="molecule type" value="Genomic_DNA"/>
</dbReference>
<dbReference type="Gene3D" id="1.10.10.10">
    <property type="entry name" value="Winged helix-like DNA-binding domain superfamily/Winged helix DNA-binding domain"/>
    <property type="match status" value="1"/>
</dbReference>
<dbReference type="PANTHER" id="PTHR33221:SF5">
    <property type="entry name" value="HTH-TYPE TRANSCRIPTIONAL REGULATOR ISCR"/>
    <property type="match status" value="1"/>
</dbReference>
<keyword evidence="1" id="KW-0238">DNA-binding</keyword>
<dbReference type="InterPro" id="IPR036388">
    <property type="entry name" value="WH-like_DNA-bd_sf"/>
</dbReference>
<reference evidence="2 3" key="1">
    <citation type="submission" date="2019-03" db="EMBL/GenBank/DDBJ databases">
        <title>Genomic Encyclopedia of Type Strains, Phase IV (KMG-IV): sequencing the most valuable type-strain genomes for metagenomic binning, comparative biology and taxonomic classification.</title>
        <authorList>
            <person name="Goeker M."/>
        </authorList>
    </citation>
    <scope>NUCLEOTIDE SEQUENCE [LARGE SCALE GENOMIC DNA]</scope>
    <source>
        <strain evidence="2 3">DSM 24984</strain>
    </source>
</reference>
<evidence type="ECO:0000313" key="2">
    <source>
        <dbReference type="EMBL" id="TCK62167.1"/>
    </source>
</evidence>
<sequence>MKITTKSRYAIRSIFALVLLGGDEKPVTLTQIADYEDISRKYLEQIFIRLKKSKIVEGSRGAQGGYVLARPANMITLKEVIYAMDGPVSVSDCTNETQCDNFSTCGINWLWSGLKKTVDNYLENITIYDLKRQATGGKNVDLP</sequence>
<gene>
    <name evidence="2" type="ORF">C8D98_0681</name>
</gene>
<dbReference type="SUPFAM" id="SSF46785">
    <property type="entry name" value="Winged helix' DNA-binding domain"/>
    <property type="match status" value="1"/>
</dbReference>
<dbReference type="Proteomes" id="UP000294614">
    <property type="component" value="Unassembled WGS sequence"/>
</dbReference>
<dbReference type="GO" id="GO:0005829">
    <property type="term" value="C:cytosol"/>
    <property type="evidence" value="ECO:0007669"/>
    <property type="project" value="TreeGrafter"/>
</dbReference>
<accession>A0A4R1KDJ4</accession>
<proteinExistence type="predicted"/>
<dbReference type="GO" id="GO:0003700">
    <property type="term" value="F:DNA-binding transcription factor activity"/>
    <property type="evidence" value="ECO:0007669"/>
    <property type="project" value="TreeGrafter"/>
</dbReference>
<dbReference type="GO" id="GO:0003677">
    <property type="term" value="F:DNA binding"/>
    <property type="evidence" value="ECO:0007669"/>
    <property type="project" value="UniProtKB-KW"/>
</dbReference>
<organism evidence="2 3">
    <name type="scientific">Seleniivibrio woodruffii</name>
    <dbReference type="NCBI Taxonomy" id="1078050"/>
    <lineage>
        <taxon>Bacteria</taxon>
        <taxon>Pseudomonadati</taxon>
        <taxon>Deferribacterota</taxon>
        <taxon>Deferribacteres</taxon>
        <taxon>Deferribacterales</taxon>
        <taxon>Geovibrionaceae</taxon>
        <taxon>Seleniivibrio</taxon>
    </lineage>
</organism>
<name>A0A4R1KDJ4_9BACT</name>
<dbReference type="OrthoDB" id="9808360at2"/>
<evidence type="ECO:0000313" key="3">
    <source>
        <dbReference type="Proteomes" id="UP000294614"/>
    </source>
</evidence>
<dbReference type="AlphaFoldDB" id="A0A4R1KDJ4"/>
<dbReference type="InterPro" id="IPR000944">
    <property type="entry name" value="Tscrpt_reg_Rrf2"/>
</dbReference>
<dbReference type="RefSeq" id="WP_132872018.1">
    <property type="nucleotide sequence ID" value="NZ_JAJUHT010000018.1"/>
</dbReference>
<dbReference type="NCBIfam" id="TIGR00738">
    <property type="entry name" value="rrf2_super"/>
    <property type="match status" value="1"/>
</dbReference>
<evidence type="ECO:0000256" key="1">
    <source>
        <dbReference type="ARBA" id="ARBA00023125"/>
    </source>
</evidence>
<dbReference type="PANTHER" id="PTHR33221">
    <property type="entry name" value="WINGED HELIX-TURN-HELIX TRANSCRIPTIONAL REGULATOR, RRF2 FAMILY"/>
    <property type="match status" value="1"/>
</dbReference>
<dbReference type="PROSITE" id="PS51197">
    <property type="entry name" value="HTH_RRF2_2"/>
    <property type="match status" value="1"/>
</dbReference>
<protein>
    <submittedName>
        <fullName evidence="2">BadM/Rrf2 family transcriptional regulator</fullName>
    </submittedName>
</protein>
<dbReference type="InterPro" id="IPR036390">
    <property type="entry name" value="WH_DNA-bd_sf"/>
</dbReference>